<feature type="domain" description="6-phosphogluconate dehydrogenase NADP-binding" evidence="4">
    <location>
        <begin position="6"/>
        <end position="159"/>
    </location>
</feature>
<evidence type="ECO:0000313" key="7">
    <source>
        <dbReference type="Proteomes" id="UP000268192"/>
    </source>
</evidence>
<dbReference type="GO" id="GO:0050661">
    <property type="term" value="F:NADP binding"/>
    <property type="evidence" value="ECO:0007669"/>
    <property type="project" value="InterPro"/>
</dbReference>
<dbReference type="GO" id="GO:0051287">
    <property type="term" value="F:NAD binding"/>
    <property type="evidence" value="ECO:0007669"/>
    <property type="project" value="InterPro"/>
</dbReference>
<dbReference type="InterPro" id="IPR013328">
    <property type="entry name" value="6PGD_dom2"/>
</dbReference>
<reference evidence="6 7" key="1">
    <citation type="submission" date="2018-09" db="EMBL/GenBank/DDBJ databases">
        <title>Marinorhizobium profundi gen. nov., sp. nov., isolated from a deep-sea sediment sample from the New Britain Trench and proposal of Marinorhizobiaceae fam. nov. in the order Rhizobiales of the class Alphaproteobacteria.</title>
        <authorList>
            <person name="Cao J."/>
        </authorList>
    </citation>
    <scope>NUCLEOTIDE SEQUENCE [LARGE SCALE GENOMIC DNA]</scope>
    <source>
        <strain evidence="6 7">WS11</strain>
    </source>
</reference>
<dbReference type="InterPro" id="IPR015815">
    <property type="entry name" value="HIBADH-related"/>
</dbReference>
<dbReference type="OrthoDB" id="9812907at2"/>
<dbReference type="AlphaFoldDB" id="A0A3Q8XMB3"/>
<protein>
    <submittedName>
        <fullName evidence="6">NAD(P)-dependent oxidoreductase</fullName>
    </submittedName>
</protein>
<keyword evidence="2" id="KW-0520">NAD</keyword>
<dbReference type="EMBL" id="CP032509">
    <property type="protein sequence ID" value="AZN70947.1"/>
    <property type="molecule type" value="Genomic_DNA"/>
</dbReference>
<keyword evidence="1" id="KW-0560">Oxidoreductase</keyword>
<gene>
    <name evidence="6" type="ORF">D5400_06350</name>
</gene>
<dbReference type="InterPro" id="IPR029154">
    <property type="entry name" value="HIBADH-like_NADP-bd"/>
</dbReference>
<dbReference type="InterPro" id="IPR008927">
    <property type="entry name" value="6-PGluconate_DH-like_C_sf"/>
</dbReference>
<evidence type="ECO:0000256" key="1">
    <source>
        <dbReference type="ARBA" id="ARBA00023002"/>
    </source>
</evidence>
<dbReference type="InterPro" id="IPR006115">
    <property type="entry name" value="6PGDH_NADP-bd"/>
</dbReference>
<dbReference type="PANTHER" id="PTHR43060:SF15">
    <property type="entry name" value="3-HYDROXYISOBUTYRATE DEHYDROGENASE-LIKE 1, MITOCHONDRIAL-RELATED"/>
    <property type="match status" value="1"/>
</dbReference>
<dbReference type="InterPro" id="IPR036291">
    <property type="entry name" value="NAD(P)-bd_dom_sf"/>
</dbReference>
<dbReference type="PIRSF" id="PIRSF000103">
    <property type="entry name" value="HIBADH"/>
    <property type="match status" value="1"/>
</dbReference>
<evidence type="ECO:0000259" key="5">
    <source>
        <dbReference type="Pfam" id="PF14833"/>
    </source>
</evidence>
<dbReference type="SUPFAM" id="SSF48179">
    <property type="entry name" value="6-phosphogluconate dehydrogenase C-terminal domain-like"/>
    <property type="match status" value="1"/>
</dbReference>
<dbReference type="Pfam" id="PF03446">
    <property type="entry name" value="NAD_binding_2"/>
    <property type="match status" value="1"/>
</dbReference>
<dbReference type="SUPFAM" id="SSF51735">
    <property type="entry name" value="NAD(P)-binding Rossmann-fold domains"/>
    <property type="match status" value="1"/>
</dbReference>
<evidence type="ECO:0000259" key="4">
    <source>
        <dbReference type="Pfam" id="PF03446"/>
    </source>
</evidence>
<feature type="active site" evidence="3">
    <location>
        <position position="171"/>
    </location>
</feature>
<dbReference type="Pfam" id="PF14833">
    <property type="entry name" value="NAD_binding_11"/>
    <property type="match status" value="1"/>
</dbReference>
<evidence type="ECO:0000313" key="6">
    <source>
        <dbReference type="EMBL" id="AZN70947.1"/>
    </source>
</evidence>
<dbReference type="Gene3D" id="1.10.1040.10">
    <property type="entry name" value="N-(1-d-carboxylethyl)-l-norvaline Dehydrogenase, domain 2"/>
    <property type="match status" value="1"/>
</dbReference>
<accession>A0A3Q8XMB3</accession>
<dbReference type="KEGG" id="abaw:D5400_06350"/>
<feature type="domain" description="3-hydroxyisobutyrate dehydrogenase-like NAD-binding" evidence="5">
    <location>
        <begin position="165"/>
        <end position="283"/>
    </location>
</feature>
<dbReference type="PANTHER" id="PTHR43060">
    <property type="entry name" value="3-HYDROXYISOBUTYRATE DEHYDROGENASE-LIKE 1, MITOCHONDRIAL-RELATED"/>
    <property type="match status" value="1"/>
</dbReference>
<evidence type="ECO:0000256" key="2">
    <source>
        <dbReference type="ARBA" id="ARBA00023027"/>
    </source>
</evidence>
<keyword evidence="7" id="KW-1185">Reference proteome</keyword>
<sequence length="292" mass="30440">MTSRHIAFLGTGLMGAPMAENLLKAGHRLTVWNRSREKAEPLGKLGAEIAASAADAVREADMVIAIVSNGEAVADLLFGQGVAASMKSGAIFIDMSSITPAEARDHAERLEALGLRHLDAPVSGGTKGAEAATLAIMAGGGEATFDEAAPVLKALGRPVRVGASGTGQLAKLANQAIVGITIGAVAEATLLVQSGGGNAEAFRDALKGGFADSAILQLHGWRMDSRDFTPGAKSSIQLKDMNNIVKEADALAIELPLAESIRERYETLVHTMNEPDLDHAALYLELIGRTKR</sequence>
<dbReference type="Proteomes" id="UP000268192">
    <property type="component" value="Chromosome"/>
</dbReference>
<dbReference type="GO" id="GO:0016491">
    <property type="term" value="F:oxidoreductase activity"/>
    <property type="evidence" value="ECO:0007669"/>
    <property type="project" value="UniProtKB-KW"/>
</dbReference>
<organism evidence="6 7">
    <name type="scientific">Georhizobium profundi</name>
    <dbReference type="NCBI Taxonomy" id="2341112"/>
    <lineage>
        <taxon>Bacteria</taxon>
        <taxon>Pseudomonadati</taxon>
        <taxon>Pseudomonadota</taxon>
        <taxon>Alphaproteobacteria</taxon>
        <taxon>Hyphomicrobiales</taxon>
        <taxon>Rhizobiaceae</taxon>
        <taxon>Georhizobium</taxon>
    </lineage>
</organism>
<evidence type="ECO:0000256" key="3">
    <source>
        <dbReference type="PIRSR" id="PIRSR000103-1"/>
    </source>
</evidence>
<dbReference type="Gene3D" id="3.40.50.720">
    <property type="entry name" value="NAD(P)-binding Rossmann-like Domain"/>
    <property type="match status" value="1"/>
</dbReference>
<name>A0A3Q8XMB3_9HYPH</name>
<proteinExistence type="predicted"/>
<dbReference type="RefSeq" id="WP_126008719.1">
    <property type="nucleotide sequence ID" value="NZ_CP032509.1"/>
</dbReference>